<dbReference type="PANTHER" id="PTHR31302">
    <property type="entry name" value="TRANSMEMBRANE PROTEIN WITH METALLOPHOSPHOESTERASE DOMAIN-RELATED"/>
    <property type="match status" value="1"/>
</dbReference>
<dbReference type="FunFam" id="3.60.21.10:FF:000028">
    <property type="entry name" value="Putative metallophosphoesterase"/>
    <property type="match status" value="1"/>
</dbReference>
<reference evidence="6" key="1">
    <citation type="journal article" date="2023" name="Int. J. Syst. Evol. Microbiol.">
        <title>&lt;i&gt;Holtiella tumoricola&lt;/i&gt; gen. nov. sp. nov., isolated from a human clinical sample.</title>
        <authorList>
            <person name="Allen-Vercoe E."/>
            <person name="Daigneault M.C."/>
            <person name="Vancuren S.J."/>
            <person name="Cochrane K."/>
            <person name="O'Neal L.L."/>
            <person name="Sankaranarayanan K."/>
            <person name="Lawson P.A."/>
        </authorList>
    </citation>
    <scope>NUCLEOTIDE SEQUENCE</scope>
    <source>
        <strain evidence="6">CC70A</strain>
    </source>
</reference>
<dbReference type="Proteomes" id="UP001169242">
    <property type="component" value="Unassembled WGS sequence"/>
</dbReference>
<evidence type="ECO:0000256" key="2">
    <source>
        <dbReference type="ARBA" id="ARBA00022723"/>
    </source>
</evidence>
<feature type="domain" description="Calcineurin-like phosphoesterase" evidence="5">
    <location>
        <begin position="38"/>
        <end position="204"/>
    </location>
</feature>
<dbReference type="AlphaFoldDB" id="A0AA42DNC3"/>
<dbReference type="Gene3D" id="3.60.21.10">
    <property type="match status" value="1"/>
</dbReference>
<evidence type="ECO:0000313" key="6">
    <source>
        <dbReference type="EMBL" id="MDA3732006.1"/>
    </source>
</evidence>
<dbReference type="CDD" id="cd07385">
    <property type="entry name" value="MPP_YkuE_C"/>
    <property type="match status" value="1"/>
</dbReference>
<dbReference type="GO" id="GO:0009245">
    <property type="term" value="P:lipid A biosynthetic process"/>
    <property type="evidence" value="ECO:0007669"/>
    <property type="project" value="TreeGrafter"/>
</dbReference>
<organism evidence="6 7">
    <name type="scientific">Holtiella tumoricola</name>
    <dbReference type="NCBI Taxonomy" id="3018743"/>
    <lineage>
        <taxon>Bacteria</taxon>
        <taxon>Bacillati</taxon>
        <taxon>Bacillota</taxon>
        <taxon>Clostridia</taxon>
        <taxon>Lachnospirales</taxon>
        <taxon>Cellulosilyticaceae</taxon>
        <taxon>Holtiella</taxon>
    </lineage>
</organism>
<dbReference type="Pfam" id="PF00149">
    <property type="entry name" value="Metallophos"/>
    <property type="match status" value="1"/>
</dbReference>
<comment type="caution">
    <text evidence="6">The sequence shown here is derived from an EMBL/GenBank/DDBJ whole genome shotgun (WGS) entry which is preliminary data.</text>
</comment>
<comment type="similarity">
    <text evidence="4">Belongs to the metallophosphoesterase superfamily.</text>
</comment>
<evidence type="ECO:0000313" key="7">
    <source>
        <dbReference type="Proteomes" id="UP001169242"/>
    </source>
</evidence>
<dbReference type="InterPro" id="IPR051158">
    <property type="entry name" value="Metallophosphoesterase_sf"/>
</dbReference>
<dbReference type="RefSeq" id="WP_271012303.1">
    <property type="nucleotide sequence ID" value="NZ_JAQIFT010000044.1"/>
</dbReference>
<keyword evidence="7" id="KW-1185">Reference proteome</keyword>
<keyword evidence="3" id="KW-0378">Hydrolase</keyword>
<comment type="cofactor">
    <cofactor evidence="1">
        <name>a divalent metal cation</name>
        <dbReference type="ChEBI" id="CHEBI:60240"/>
    </cofactor>
</comment>
<dbReference type="InterPro" id="IPR004843">
    <property type="entry name" value="Calcineurin-like_PHP"/>
</dbReference>
<gene>
    <name evidence="6" type="ORF">PBV87_10990</name>
</gene>
<dbReference type="GO" id="GO:0008758">
    <property type="term" value="F:UDP-2,3-diacylglucosamine hydrolase activity"/>
    <property type="evidence" value="ECO:0007669"/>
    <property type="project" value="TreeGrafter"/>
</dbReference>
<name>A0AA42DNC3_9FIRM</name>
<dbReference type="GO" id="GO:0016020">
    <property type="term" value="C:membrane"/>
    <property type="evidence" value="ECO:0007669"/>
    <property type="project" value="GOC"/>
</dbReference>
<dbReference type="SUPFAM" id="SSF56300">
    <property type="entry name" value="Metallo-dependent phosphatases"/>
    <property type="match status" value="1"/>
</dbReference>
<evidence type="ECO:0000256" key="1">
    <source>
        <dbReference type="ARBA" id="ARBA00001968"/>
    </source>
</evidence>
<accession>A0AA42DNC3</accession>
<evidence type="ECO:0000259" key="5">
    <source>
        <dbReference type="Pfam" id="PF00149"/>
    </source>
</evidence>
<dbReference type="GO" id="GO:0046872">
    <property type="term" value="F:metal ion binding"/>
    <property type="evidence" value="ECO:0007669"/>
    <property type="project" value="UniProtKB-KW"/>
</dbReference>
<evidence type="ECO:0000256" key="4">
    <source>
        <dbReference type="ARBA" id="ARBA00061089"/>
    </source>
</evidence>
<dbReference type="PANTHER" id="PTHR31302:SF25">
    <property type="entry name" value="PHOSPHOESTERASE"/>
    <property type="match status" value="1"/>
</dbReference>
<evidence type="ECO:0000256" key="3">
    <source>
        <dbReference type="ARBA" id="ARBA00022801"/>
    </source>
</evidence>
<protein>
    <submittedName>
        <fullName evidence="6">Metallophosphoesterase</fullName>
    </submittedName>
</protein>
<dbReference type="EMBL" id="JAQIFT010000044">
    <property type="protein sequence ID" value="MDA3732006.1"/>
    <property type="molecule type" value="Genomic_DNA"/>
</dbReference>
<sequence length="273" mass="30571">MIILVIIIALWIDIRYIEPNILIEKKLEIGKGNMGEKLKIVHFTDTHLGPSYTLEELKKLVEKTNKQNPDLVVFTGDLMDHPGQYPYKEEIGKVLSGIQSTYGKYAVWGNHDHGGAGVRYYEDIMEAAGFTLLQNESKAVYTEAGHKINVIGIDDALLGKVDIQGACKGIKEEAYNIFLMHEPDLVERVSANNYDLVLAGHSHGGQIQIPFIGPIYTPGLAEIYTHGLYELEDEKYLYVNSGVGTTKMEIRFWNPPQIAVLNIKLPTVSEDIQ</sequence>
<keyword evidence="2" id="KW-0479">Metal-binding</keyword>
<proteinExistence type="inferred from homology"/>
<dbReference type="InterPro" id="IPR029052">
    <property type="entry name" value="Metallo-depent_PP-like"/>
</dbReference>